<evidence type="ECO:0000313" key="2">
    <source>
        <dbReference type="WBParaSite" id="PS1159_v2.g20344.t1"/>
    </source>
</evidence>
<reference evidence="2" key="1">
    <citation type="submission" date="2022-11" db="UniProtKB">
        <authorList>
            <consortium name="WormBaseParasite"/>
        </authorList>
    </citation>
    <scope>IDENTIFICATION</scope>
</reference>
<dbReference type="WBParaSite" id="PS1159_v2.g20344.t1">
    <property type="protein sequence ID" value="PS1159_v2.g20344.t1"/>
    <property type="gene ID" value="PS1159_v2.g20344"/>
</dbReference>
<name>A0AC35FS66_9BILA</name>
<evidence type="ECO:0000313" key="1">
    <source>
        <dbReference type="Proteomes" id="UP000887580"/>
    </source>
</evidence>
<protein>
    <submittedName>
        <fullName evidence="2">Serpentine receptor class gamma</fullName>
    </submittedName>
</protein>
<organism evidence="1 2">
    <name type="scientific">Panagrolaimus sp. PS1159</name>
    <dbReference type="NCBI Taxonomy" id="55785"/>
    <lineage>
        <taxon>Eukaryota</taxon>
        <taxon>Metazoa</taxon>
        <taxon>Ecdysozoa</taxon>
        <taxon>Nematoda</taxon>
        <taxon>Chromadorea</taxon>
        <taxon>Rhabditida</taxon>
        <taxon>Tylenchina</taxon>
        <taxon>Panagrolaimomorpha</taxon>
        <taxon>Panagrolaimoidea</taxon>
        <taxon>Panagrolaimidae</taxon>
        <taxon>Panagrolaimus</taxon>
    </lineage>
</organism>
<dbReference type="Proteomes" id="UP000887580">
    <property type="component" value="Unplaced"/>
</dbReference>
<proteinExistence type="predicted"/>
<accession>A0AC35FS66</accession>
<sequence length="129" mass="14543">MNLYVVGYLVYQQYKNMAGKPAEKTSPHNIKLFCFNLLVFGGQLAAGILQLLFVFTPTPANLEFFKIQVYVNDFNNLTPPWFLIALSTTLRREIVRQMCCVDTESNKVTVINSSTVNTAGNHVHPSRSL</sequence>